<evidence type="ECO:0000259" key="2">
    <source>
        <dbReference type="SMART" id="SM00912"/>
    </source>
</evidence>
<reference evidence="3" key="1">
    <citation type="submission" date="2019-05" db="EMBL/GenBank/DDBJ databases">
        <title>Whole genome sequencing of Pseudanabaena catenata USMAC16.</title>
        <authorList>
            <person name="Khan Z."/>
            <person name="Omar W.M."/>
            <person name="Convey P."/>
            <person name="Merican F."/>
            <person name="Najimudin N."/>
        </authorList>
    </citation>
    <scope>NUCLEOTIDE SEQUENCE</scope>
    <source>
        <strain evidence="3">USMAC16</strain>
    </source>
</reference>
<evidence type="ECO:0000313" key="3">
    <source>
        <dbReference type="EMBL" id="MDG3496237.1"/>
    </source>
</evidence>
<evidence type="ECO:0000256" key="1">
    <source>
        <dbReference type="SAM" id="SignalP"/>
    </source>
</evidence>
<feature type="domain" description="Filamentous haemagglutinin FhaB/tRNA nuclease CdiA-like TPS" evidence="2">
    <location>
        <begin position="32"/>
        <end position="150"/>
    </location>
</feature>
<keyword evidence="4" id="KW-1185">Reference proteome</keyword>
<sequence length="1273" mass="129065">MSFRQRLWWCGSSFLFLGMLLPTNVSAQSVTADGTLSTTVTSPDNLNFTITNGNQPNGGGNLFHSFSQFSVPTGGSATFNLVNTPNIKTIFSRVTGGSVSNIDGLIQTTNNSNPVSLFLLNPNGIIFGANASLNIGGSFVGTTANSVKFIDGTEFSAVNVNNPPLLTISSPLGLEMGANAAPITVQSNLTTGLDLILEGGRLDLQGQLIAGRDITLKAQDTVKIRDTVITPFLAQAGRNLTIQGNQNVDILALKNSGGALRSGGDLRLVSNGNISGDAHFVSGGNVSFQTVTGNPGKFISLFDPIIYANGDVVFGDYTGVALKVEATGSIEGGNITITGPDTTVPSSDPDFMTLTTQSAAILRAGVKTLPTANVPKMGVGSTNFTTGTVAGLPSGSIRVASINTSNSTGGDGGSIILNVAGDIVTGDLNSSASGNGVNGGSINILSNGNISINGTVDSSIFVIGNSGHGGDITIATTNGNLSFIGSLYSGAYSNVTTTIANGGAISLSTTNGNLSVNGDLDSSVNSQGTGKGGAISLSTTNGALSVNGGLYSYYSGNGNGGDITLSTINGNLLTQGSMFSVALSNDNTGNGGNIKLSTTNGNLSNQSILLSYSLVDGGNSGNGGNITLSTTNGNLSNQRELYSLAYSEQGNSGNGGNITFSANNGNLSNQGELYSLSLSLGNMNSGNGGNITFSANNGNLSNQRDLYSSSVALGGNSGYGGDINLIASKGNILGNMSSLYTFSVAPNGTSSNGGSIKLEAKNQISGLTLLTTSSSARAGSVSILGHGDLAIADTVVLTSKQVSISIPFFGTVNISTDGTGRSGDVNINSVGNLTLNNSRIDSDTKGLDSAGNVTLTSNGLIRFDNSQITSSTSNAGLAGNINLNASKGIDIGNNSRLSALTSSSGNAGNIGISTGQLTLFNGSEISTSTQGSGNAGNVEISANNVTVQGSIISSQSSGSGNSGSLDLHTSQLALTDNAQLSTASSGLGKAGNITINSQQVTLENSSQITSRSQGTGDGGTIQINARSLFLNDGSQINAQTNFGNGGNLIFSLGELLLLRNESLLSAEAGGKGNGGNITISSPFIIGLGNSDIVANAFQGNGGNIQISTNGIFGLKYRPYLTDDNDITASSQFGLSGTVNISNLNFTPAVGLIELPTDVIDPSQRIAQGCQTLGNSRFVVTGRGGLPDNPSDRRSGDHPWIDIRDPVAFRNSNALATGEQSEKRAANVTPPIVEATGWQLNAKGEVDIYAANNVARETTVTDCAGFLAITSKAF</sequence>
<protein>
    <submittedName>
        <fullName evidence="3">Filamentous hemagglutinin N-terminal domain-containing protein</fullName>
    </submittedName>
</protein>
<evidence type="ECO:0000313" key="4">
    <source>
        <dbReference type="Proteomes" id="UP001152872"/>
    </source>
</evidence>
<keyword evidence="1" id="KW-0732">Signal</keyword>
<dbReference type="Pfam" id="PF05860">
    <property type="entry name" value="TPS"/>
    <property type="match status" value="1"/>
</dbReference>
<dbReference type="InterPro" id="IPR012334">
    <property type="entry name" value="Pectin_lyas_fold"/>
</dbReference>
<accession>A0A9X4MBX0</accession>
<gene>
    <name evidence="3" type="ORF">FEV09_16960</name>
</gene>
<dbReference type="RefSeq" id="WP_009628405.1">
    <property type="nucleotide sequence ID" value="NZ_VBTY01000164.1"/>
</dbReference>
<dbReference type="Gene3D" id="2.160.20.10">
    <property type="entry name" value="Single-stranded right-handed beta-helix, Pectin lyase-like"/>
    <property type="match status" value="2"/>
</dbReference>
<dbReference type="NCBIfam" id="TIGR01901">
    <property type="entry name" value="adhes_NPXG"/>
    <property type="match status" value="1"/>
</dbReference>
<dbReference type="InterPro" id="IPR008638">
    <property type="entry name" value="FhaB/CdiA-like_TPS"/>
</dbReference>
<feature type="signal peptide" evidence="1">
    <location>
        <begin position="1"/>
        <end position="27"/>
    </location>
</feature>
<dbReference type="AlphaFoldDB" id="A0A9X4MBX0"/>
<name>A0A9X4MBX0_9CYAN</name>
<dbReference type="SUPFAM" id="SSF51126">
    <property type="entry name" value="Pectin lyase-like"/>
    <property type="match status" value="3"/>
</dbReference>
<dbReference type="Proteomes" id="UP001152872">
    <property type="component" value="Unassembled WGS sequence"/>
</dbReference>
<dbReference type="InterPro" id="IPR011050">
    <property type="entry name" value="Pectin_lyase_fold/virulence"/>
</dbReference>
<dbReference type="EMBL" id="VBTY01000164">
    <property type="protein sequence ID" value="MDG3496237.1"/>
    <property type="molecule type" value="Genomic_DNA"/>
</dbReference>
<comment type="caution">
    <text evidence="3">The sequence shown here is derived from an EMBL/GenBank/DDBJ whole genome shotgun (WGS) entry which is preliminary data.</text>
</comment>
<dbReference type="SMART" id="SM00912">
    <property type="entry name" value="Haemagg_act"/>
    <property type="match status" value="1"/>
</dbReference>
<feature type="chain" id="PRO_5040842573" evidence="1">
    <location>
        <begin position="28"/>
        <end position="1273"/>
    </location>
</feature>
<organism evidence="3 4">
    <name type="scientific">Pseudanabaena catenata USMAC16</name>
    <dbReference type="NCBI Taxonomy" id="1855837"/>
    <lineage>
        <taxon>Bacteria</taxon>
        <taxon>Bacillati</taxon>
        <taxon>Cyanobacteriota</taxon>
        <taxon>Cyanophyceae</taxon>
        <taxon>Pseudanabaenales</taxon>
        <taxon>Pseudanabaenaceae</taxon>
        <taxon>Pseudanabaena</taxon>
    </lineage>
</organism>
<proteinExistence type="predicted"/>